<dbReference type="KEGG" id="sre:PTSG_08605"/>
<dbReference type="Proteomes" id="UP000007799">
    <property type="component" value="Unassembled WGS sequence"/>
</dbReference>
<feature type="region of interest" description="Disordered" evidence="1">
    <location>
        <begin position="129"/>
        <end position="205"/>
    </location>
</feature>
<feature type="compositionally biased region" description="Low complexity" evidence="1">
    <location>
        <begin position="189"/>
        <end position="205"/>
    </location>
</feature>
<dbReference type="RefSeq" id="XP_004990395.1">
    <property type="nucleotide sequence ID" value="XM_004990338.1"/>
</dbReference>
<feature type="region of interest" description="Disordered" evidence="1">
    <location>
        <begin position="225"/>
        <end position="264"/>
    </location>
</feature>
<protein>
    <recommendedName>
        <fullName evidence="2">DUF4476 domain-containing protein</fullName>
    </recommendedName>
</protein>
<dbReference type="Pfam" id="PF14771">
    <property type="entry name" value="DUF4476"/>
    <property type="match status" value="1"/>
</dbReference>
<dbReference type="GeneID" id="16070952"/>
<dbReference type="EMBL" id="GL832978">
    <property type="protein sequence ID" value="EGD77507.1"/>
    <property type="molecule type" value="Genomic_DNA"/>
</dbReference>
<organism evidence="4">
    <name type="scientific">Salpingoeca rosetta (strain ATCC 50818 / BSB-021)</name>
    <dbReference type="NCBI Taxonomy" id="946362"/>
    <lineage>
        <taxon>Eukaryota</taxon>
        <taxon>Choanoflagellata</taxon>
        <taxon>Craspedida</taxon>
        <taxon>Salpingoecidae</taxon>
        <taxon>Salpingoeca</taxon>
    </lineage>
</organism>
<evidence type="ECO:0000259" key="2">
    <source>
        <dbReference type="Pfam" id="PF14771"/>
    </source>
</evidence>
<name>F2UK58_SALR5</name>
<dbReference type="InterPro" id="IPR028011">
    <property type="entry name" value="DUF4476"/>
</dbReference>
<dbReference type="InParanoid" id="F2UK58"/>
<feature type="domain" description="DUF4476" evidence="2">
    <location>
        <begin position="35"/>
        <end position="121"/>
    </location>
</feature>
<evidence type="ECO:0000256" key="1">
    <source>
        <dbReference type="SAM" id="MobiDB-lite"/>
    </source>
</evidence>
<evidence type="ECO:0000313" key="3">
    <source>
        <dbReference type="EMBL" id="EGD77507.1"/>
    </source>
</evidence>
<accession>F2UK58</accession>
<sequence length="264" mass="27441">MSGTGLIAAINAATFESEKEAAIESYFRNNPHWIMTPQEFQLVFSQLSFDSTKQQAAGVIARTHPKLTCAHVAAALGACSHDSTKVAIAKLFAPGVIDKHNRATILSNFSFSSSKSEVNAALDAAPATAPPSMGKGMGMGTGMAPPPASTGPPGFSPFGQPPQRSPYPPQQHAPSYPPTSQGPYPPQQQQPGNPADMQQAMQGMGQAMGQAMGMMQGMMQGMGQMMQGMNQGMGQGHQASSGPYGQAPPPGPYGQAPPRGPYGP</sequence>
<gene>
    <name evidence="3" type="ORF">PTSG_08605</name>
</gene>
<dbReference type="AlphaFoldDB" id="F2UK58"/>
<keyword evidence="4" id="KW-1185">Reference proteome</keyword>
<proteinExistence type="predicted"/>
<evidence type="ECO:0000313" key="4">
    <source>
        <dbReference type="Proteomes" id="UP000007799"/>
    </source>
</evidence>
<reference evidence="3" key="1">
    <citation type="submission" date="2009-08" db="EMBL/GenBank/DDBJ databases">
        <title>Annotation of Salpingoeca rosetta.</title>
        <authorList>
            <consortium name="The Broad Institute Genome Sequencing Platform"/>
            <person name="Russ C."/>
            <person name="Cuomo C."/>
            <person name="Burger G."/>
            <person name="Gray M.W."/>
            <person name="Holland P.W.H."/>
            <person name="King N."/>
            <person name="Lang F.B.F."/>
            <person name="Roger A.J."/>
            <person name="Ruiz-Trillo I."/>
            <person name="Young S.K."/>
            <person name="Zeng Q."/>
            <person name="Gargeya S."/>
            <person name="Alvarado L."/>
            <person name="Berlin A."/>
            <person name="Chapman S.B."/>
            <person name="Chen Z."/>
            <person name="Freedman E."/>
            <person name="Gellesch M."/>
            <person name="Goldberg J."/>
            <person name="Griggs A."/>
            <person name="Gujja S."/>
            <person name="Heilman E."/>
            <person name="Heiman D."/>
            <person name="Howarth C."/>
            <person name="Mehta T."/>
            <person name="Neiman D."/>
            <person name="Pearson M."/>
            <person name="Roberts A."/>
            <person name="Saif S."/>
            <person name="Shea T."/>
            <person name="Shenoy N."/>
            <person name="Sisk P."/>
            <person name="Stolte C."/>
            <person name="Sykes S."/>
            <person name="White J."/>
            <person name="Yandava C."/>
            <person name="Haas B."/>
            <person name="Nusbaum C."/>
            <person name="Birren B."/>
        </authorList>
    </citation>
    <scope>NUCLEOTIDE SEQUENCE [LARGE SCALE GENOMIC DNA]</scope>
    <source>
        <strain evidence="3">ATCC 50818</strain>
    </source>
</reference>
<feature type="compositionally biased region" description="Pro residues" evidence="1">
    <location>
        <begin position="159"/>
        <end position="177"/>
    </location>
</feature>